<keyword evidence="5 7" id="KW-1133">Transmembrane helix</keyword>
<dbReference type="InterPro" id="IPR035906">
    <property type="entry name" value="MetI-like_sf"/>
</dbReference>
<keyword evidence="2 7" id="KW-0813">Transport</keyword>
<evidence type="ECO:0000259" key="8">
    <source>
        <dbReference type="PROSITE" id="PS50928"/>
    </source>
</evidence>
<dbReference type="PROSITE" id="PS50928">
    <property type="entry name" value="ABC_TM1"/>
    <property type="match status" value="1"/>
</dbReference>
<name>A0A9W6FY88_9BACT</name>
<feature type="transmembrane region" description="Helical" evidence="7">
    <location>
        <begin position="220"/>
        <end position="242"/>
    </location>
</feature>
<dbReference type="PANTHER" id="PTHR30151:SF0">
    <property type="entry name" value="ABC TRANSPORTER PERMEASE PROTEIN MJ0413-RELATED"/>
    <property type="match status" value="1"/>
</dbReference>
<evidence type="ECO:0000256" key="6">
    <source>
        <dbReference type="ARBA" id="ARBA00023136"/>
    </source>
</evidence>
<evidence type="ECO:0000256" key="5">
    <source>
        <dbReference type="ARBA" id="ARBA00022989"/>
    </source>
</evidence>
<comment type="caution">
    <text evidence="9">The sequence shown here is derived from an EMBL/GenBank/DDBJ whole genome shotgun (WGS) entry which is preliminary data.</text>
</comment>
<dbReference type="Pfam" id="PF00528">
    <property type="entry name" value="BPD_transp_1"/>
    <property type="match status" value="1"/>
</dbReference>
<evidence type="ECO:0000313" key="9">
    <source>
        <dbReference type="EMBL" id="GLI37027.1"/>
    </source>
</evidence>
<dbReference type="SUPFAM" id="SSF161098">
    <property type="entry name" value="MetI-like"/>
    <property type="match status" value="1"/>
</dbReference>
<dbReference type="GO" id="GO:0005886">
    <property type="term" value="C:plasma membrane"/>
    <property type="evidence" value="ECO:0007669"/>
    <property type="project" value="UniProtKB-SubCell"/>
</dbReference>
<dbReference type="PANTHER" id="PTHR30151">
    <property type="entry name" value="ALKANE SULFONATE ABC TRANSPORTER-RELATED, MEMBRANE SUBUNIT"/>
    <property type="match status" value="1"/>
</dbReference>
<feature type="transmembrane region" description="Helical" evidence="7">
    <location>
        <begin position="99"/>
        <end position="120"/>
    </location>
</feature>
<dbReference type="GO" id="GO:0055085">
    <property type="term" value="P:transmembrane transport"/>
    <property type="evidence" value="ECO:0007669"/>
    <property type="project" value="InterPro"/>
</dbReference>
<reference evidence="9" key="1">
    <citation type="submission" date="2022-12" db="EMBL/GenBank/DDBJ databases">
        <title>Reference genome sequencing for broad-spectrum identification of bacterial and archaeal isolates by mass spectrometry.</title>
        <authorList>
            <person name="Sekiguchi Y."/>
            <person name="Tourlousse D.M."/>
        </authorList>
    </citation>
    <scope>NUCLEOTIDE SEQUENCE</scope>
    <source>
        <strain evidence="9">H2</strain>
    </source>
</reference>
<dbReference type="AlphaFoldDB" id="A0A9W6FY88"/>
<comment type="similarity">
    <text evidence="7">Belongs to the binding-protein-dependent transport system permease family.</text>
</comment>
<dbReference type="Proteomes" id="UP001144352">
    <property type="component" value="Unassembled WGS sequence"/>
</dbReference>
<evidence type="ECO:0000256" key="2">
    <source>
        <dbReference type="ARBA" id="ARBA00022448"/>
    </source>
</evidence>
<keyword evidence="4 7" id="KW-0812">Transmembrane</keyword>
<keyword evidence="6 7" id="KW-0472">Membrane</keyword>
<accession>A0A9W6FY88</accession>
<gene>
    <name evidence="9" type="ORF">GHYDROH2_05280</name>
</gene>
<dbReference type="RefSeq" id="WP_214187169.1">
    <property type="nucleotide sequence ID" value="NZ_BSDS01000001.1"/>
</dbReference>
<dbReference type="EMBL" id="BSDS01000001">
    <property type="protein sequence ID" value="GLI37027.1"/>
    <property type="molecule type" value="Genomic_DNA"/>
</dbReference>
<proteinExistence type="inferred from homology"/>
<feature type="transmembrane region" description="Helical" evidence="7">
    <location>
        <begin position="12"/>
        <end position="33"/>
    </location>
</feature>
<evidence type="ECO:0000256" key="7">
    <source>
        <dbReference type="RuleBase" id="RU363032"/>
    </source>
</evidence>
<evidence type="ECO:0000256" key="1">
    <source>
        <dbReference type="ARBA" id="ARBA00004651"/>
    </source>
</evidence>
<evidence type="ECO:0000313" key="10">
    <source>
        <dbReference type="Proteomes" id="UP001144352"/>
    </source>
</evidence>
<protein>
    <submittedName>
        <fullName evidence="9">Sulfate ABC transporter permease</fullName>
    </submittedName>
</protein>
<dbReference type="Gene3D" id="1.10.3720.10">
    <property type="entry name" value="MetI-like"/>
    <property type="match status" value="1"/>
</dbReference>
<keyword evidence="10" id="KW-1185">Reference proteome</keyword>
<dbReference type="InterPro" id="IPR000515">
    <property type="entry name" value="MetI-like"/>
</dbReference>
<evidence type="ECO:0000256" key="4">
    <source>
        <dbReference type="ARBA" id="ARBA00022692"/>
    </source>
</evidence>
<comment type="subcellular location">
    <subcellularLocation>
        <location evidence="1 7">Cell membrane</location>
        <topology evidence="1 7">Multi-pass membrane protein</topology>
    </subcellularLocation>
</comment>
<evidence type="ECO:0000256" key="3">
    <source>
        <dbReference type="ARBA" id="ARBA00022475"/>
    </source>
</evidence>
<feature type="domain" description="ABC transmembrane type-1" evidence="8">
    <location>
        <begin position="61"/>
        <end position="241"/>
    </location>
</feature>
<feature type="transmembrane region" description="Helical" evidence="7">
    <location>
        <begin position="72"/>
        <end position="92"/>
    </location>
</feature>
<feature type="transmembrane region" description="Helical" evidence="7">
    <location>
        <begin position="171"/>
        <end position="190"/>
    </location>
</feature>
<dbReference type="CDD" id="cd06261">
    <property type="entry name" value="TM_PBP2"/>
    <property type="match status" value="1"/>
</dbReference>
<feature type="transmembrane region" description="Helical" evidence="7">
    <location>
        <begin position="126"/>
        <end position="150"/>
    </location>
</feature>
<sequence length="260" mass="28311">MKSEQANKATMVVALFYVLIFALWQTLFSVGLIPEYLFPSPVQVTKRLWELGADGYLLPSVEATLVRMGKGFILAAAIGLSIGLVMGVSPITNLCFKSLFLGLQTLPTAAWVPISLLIYGLSERGIYFVIIMSSVPAMALATSSGILQIPPFYLRAAKTLGTPWYAMPARVILPAALPAIVTGLKLGWTLGWHGGVSAELIKSTIGLGFLLYMGRELNDAAQVMGIMVVTILFGLLLDRFFFGIIEQRIRIRWGLEKRGG</sequence>
<organism evidence="9 10">
    <name type="scientific">Geobacter hydrogenophilus</name>
    <dbReference type="NCBI Taxonomy" id="40983"/>
    <lineage>
        <taxon>Bacteria</taxon>
        <taxon>Pseudomonadati</taxon>
        <taxon>Thermodesulfobacteriota</taxon>
        <taxon>Desulfuromonadia</taxon>
        <taxon>Geobacterales</taxon>
        <taxon>Geobacteraceae</taxon>
        <taxon>Geobacter</taxon>
    </lineage>
</organism>
<keyword evidence="3" id="KW-1003">Cell membrane</keyword>